<evidence type="ECO:0000313" key="3">
    <source>
        <dbReference type="Proteomes" id="UP000807306"/>
    </source>
</evidence>
<name>A0A9P6ETC6_9AGAR</name>
<feature type="compositionally biased region" description="Pro residues" evidence="1">
    <location>
        <begin position="61"/>
        <end position="73"/>
    </location>
</feature>
<feature type="compositionally biased region" description="Basic and acidic residues" evidence="1">
    <location>
        <begin position="255"/>
        <end position="264"/>
    </location>
</feature>
<dbReference type="Proteomes" id="UP000807306">
    <property type="component" value="Unassembled WGS sequence"/>
</dbReference>
<feature type="compositionally biased region" description="Polar residues" evidence="1">
    <location>
        <begin position="91"/>
        <end position="122"/>
    </location>
</feature>
<feature type="compositionally biased region" description="Polar residues" evidence="1">
    <location>
        <begin position="32"/>
        <end position="48"/>
    </location>
</feature>
<evidence type="ECO:0000256" key="1">
    <source>
        <dbReference type="SAM" id="MobiDB-lite"/>
    </source>
</evidence>
<proteinExistence type="predicted"/>
<protein>
    <recommendedName>
        <fullName evidence="4">MIT domain-containing protein</fullName>
    </recommendedName>
</protein>
<sequence>MELEWETRPQQPRMHSRQQWHDQQPQPPVSFAQPTHSMIPSSPPSNYGQRRRSSAANSRPAVPPPAFPIPNLPSNPASPSASPQSPPISELSETTYAPSGQFLNHRSAPSGSFTRPSASPNLSAVAAFSQARQASSSTSQNQSSSSMGSSIDDLSDPPPQSYLPSSSRFPDRNNESHSSQTSSTQGRDRGGSLLAPPSEHSHRSENRPSSRRALTRALELAREAVQLDSTNEDPEAAVQAYAQSVALLSEVMERVRSGEDSTESHRRRRRRSVAAQEEEIRRLQNIHDTYADRMNILSIIYSIPAVPYTNPNLYSNAASGITTSPTTPSPPSDSSPQIPQQTYTHHLQEDSQSHSNGVTYQNSDNVDEVFLDESVLRSTAGISSLSSTQHPYSVQYDSGQQQPASSRMSVTYRRTRAASNLPPKAPPPAVSLPPAPPTLGEPPNTEHPASSSKRPETAPRSIDPRPVDNVLHEATRHRRNHSGLVPLQEEHDESPHAEKQPIEDVPSRRGTPRRESPPLPPLPSPPLGPDTTPRTNGRPPSSPRIANIISPRPRGTSLQTRNELTNVPYIHPPSNGSISQRRNPPSTRSSSPAESTGSVGSALYQMPPVSMMPANGPFNGRSRSSSQPGRRPSIVGAQIGSEERPPLPAAGPNGTPRKVSVPIKLNPIAPTLQIDPNHLQNNSVAFPNNPTTPVSPLPPAPPSDPLLKPYHMMHLLRTTMTSVTGGYVTRRLHVPFEVWSQGGAKLMNLDEKVRVVTVLCDALEELQNSSADCFGAGNVSSGMALGIGSIGRKEAETWLTKLEDFSNVCVGVVTSFGKKLGVGEGFVSKKATLGDKITRRLDKFTNGKNLDSPAAYVQGLKKLFLLAQLLDEHTRAVTAQPISQSYAAFPYDVRTAAEQKLKRFSEFFASVVLTFVIRDLSQLLDKYVKKCEKWLAE</sequence>
<keyword evidence="3" id="KW-1185">Reference proteome</keyword>
<feature type="region of interest" description="Disordered" evidence="1">
    <location>
        <begin position="387"/>
        <end position="657"/>
    </location>
</feature>
<accession>A0A9P6ETC6</accession>
<feature type="compositionally biased region" description="Low complexity" evidence="1">
    <location>
        <begin position="74"/>
        <end position="89"/>
    </location>
</feature>
<dbReference type="EMBL" id="MU157824">
    <property type="protein sequence ID" value="KAF9535823.1"/>
    <property type="molecule type" value="Genomic_DNA"/>
</dbReference>
<feature type="compositionally biased region" description="Low complexity" evidence="1">
    <location>
        <begin position="123"/>
        <end position="150"/>
    </location>
</feature>
<feature type="compositionally biased region" description="Pro residues" evidence="1">
    <location>
        <begin position="423"/>
        <end position="440"/>
    </location>
</feature>
<organism evidence="2 3">
    <name type="scientific">Crepidotus variabilis</name>
    <dbReference type="NCBI Taxonomy" id="179855"/>
    <lineage>
        <taxon>Eukaryota</taxon>
        <taxon>Fungi</taxon>
        <taxon>Dikarya</taxon>
        <taxon>Basidiomycota</taxon>
        <taxon>Agaricomycotina</taxon>
        <taxon>Agaricomycetes</taxon>
        <taxon>Agaricomycetidae</taxon>
        <taxon>Agaricales</taxon>
        <taxon>Agaricineae</taxon>
        <taxon>Crepidotaceae</taxon>
        <taxon>Crepidotus</taxon>
    </lineage>
</organism>
<feature type="compositionally biased region" description="Polar residues" evidence="1">
    <location>
        <begin position="556"/>
        <end position="565"/>
    </location>
</feature>
<evidence type="ECO:0000313" key="2">
    <source>
        <dbReference type="EMBL" id="KAF9535823.1"/>
    </source>
</evidence>
<dbReference type="OrthoDB" id="2245455at2759"/>
<dbReference type="AlphaFoldDB" id="A0A9P6ETC6"/>
<feature type="compositionally biased region" description="Low complexity" evidence="1">
    <location>
        <begin position="579"/>
        <end position="592"/>
    </location>
</feature>
<dbReference type="PANTHER" id="PTHR37327:SF1">
    <property type="entry name" value="MICROTUBULE INTERACTING AND TRANSPORT DOMAIN-CONTAINING PROTEIN"/>
    <property type="match status" value="1"/>
</dbReference>
<evidence type="ECO:0008006" key="4">
    <source>
        <dbReference type="Google" id="ProtNLM"/>
    </source>
</evidence>
<feature type="compositionally biased region" description="Basic and acidic residues" evidence="1">
    <location>
        <begin position="199"/>
        <end position="208"/>
    </location>
</feature>
<feature type="compositionally biased region" description="Polar residues" evidence="1">
    <location>
        <begin position="176"/>
        <end position="185"/>
    </location>
</feature>
<dbReference type="PANTHER" id="PTHR37327">
    <property type="entry name" value="CHROMOSOME 1, WHOLE GENOME SHOTGUN SEQUENCE"/>
    <property type="match status" value="1"/>
</dbReference>
<feature type="compositionally biased region" description="Basic and acidic residues" evidence="1">
    <location>
        <begin position="453"/>
        <end position="474"/>
    </location>
</feature>
<feature type="region of interest" description="Disordered" evidence="1">
    <location>
        <begin position="255"/>
        <end position="274"/>
    </location>
</feature>
<feature type="compositionally biased region" description="Basic and acidic residues" evidence="1">
    <location>
        <begin position="493"/>
        <end position="516"/>
    </location>
</feature>
<feature type="compositionally biased region" description="Polar residues" evidence="1">
    <location>
        <begin position="387"/>
        <end position="409"/>
    </location>
</feature>
<feature type="region of interest" description="Disordered" evidence="1">
    <location>
        <begin position="319"/>
        <end position="361"/>
    </location>
</feature>
<feature type="region of interest" description="Disordered" evidence="1">
    <location>
        <begin position="1"/>
        <end position="212"/>
    </location>
</feature>
<feature type="compositionally biased region" description="Pro residues" evidence="1">
    <location>
        <begin position="517"/>
        <end position="528"/>
    </location>
</feature>
<feature type="compositionally biased region" description="Low complexity" evidence="1">
    <location>
        <begin position="620"/>
        <end position="633"/>
    </location>
</feature>
<comment type="caution">
    <text evidence="2">The sequence shown here is derived from an EMBL/GenBank/DDBJ whole genome shotgun (WGS) entry which is preliminary data.</text>
</comment>
<reference evidence="2" key="1">
    <citation type="submission" date="2020-11" db="EMBL/GenBank/DDBJ databases">
        <authorList>
            <consortium name="DOE Joint Genome Institute"/>
            <person name="Ahrendt S."/>
            <person name="Riley R."/>
            <person name="Andreopoulos W."/>
            <person name="Labutti K."/>
            <person name="Pangilinan J."/>
            <person name="Ruiz-Duenas F.J."/>
            <person name="Barrasa J.M."/>
            <person name="Sanchez-Garcia M."/>
            <person name="Camarero S."/>
            <person name="Miyauchi S."/>
            <person name="Serrano A."/>
            <person name="Linde D."/>
            <person name="Babiker R."/>
            <person name="Drula E."/>
            <person name="Ayuso-Fernandez I."/>
            <person name="Pacheco R."/>
            <person name="Padilla G."/>
            <person name="Ferreira P."/>
            <person name="Barriuso J."/>
            <person name="Kellner H."/>
            <person name="Castanera R."/>
            <person name="Alfaro M."/>
            <person name="Ramirez L."/>
            <person name="Pisabarro A.G."/>
            <person name="Kuo A."/>
            <person name="Tritt A."/>
            <person name="Lipzen A."/>
            <person name="He G."/>
            <person name="Yan M."/>
            <person name="Ng V."/>
            <person name="Cullen D."/>
            <person name="Martin F."/>
            <person name="Rosso M.-N."/>
            <person name="Henrissat B."/>
            <person name="Hibbett D."/>
            <person name="Martinez A.T."/>
            <person name="Grigoriev I.V."/>
        </authorList>
    </citation>
    <scope>NUCLEOTIDE SEQUENCE</scope>
    <source>
        <strain evidence="2">CBS 506.95</strain>
    </source>
</reference>
<gene>
    <name evidence="2" type="ORF">CPB83DRAFT_802441</name>
</gene>